<dbReference type="Proteomes" id="UP000034430">
    <property type="component" value="Unassembled WGS sequence"/>
</dbReference>
<evidence type="ECO:0000313" key="2">
    <source>
        <dbReference type="EMBL" id="KKQ46555.1"/>
    </source>
</evidence>
<evidence type="ECO:0000256" key="1">
    <source>
        <dbReference type="SAM" id="Coils"/>
    </source>
</evidence>
<dbReference type="InterPro" id="IPR027790">
    <property type="entry name" value="AdoMet_synthase_2_family"/>
</dbReference>
<dbReference type="Gene3D" id="3.30.300.10">
    <property type="match status" value="1"/>
</dbReference>
<name>A0A0G0I6D6_9BACT</name>
<comment type="caution">
    <text evidence="2">The sequence shown here is derived from an EMBL/GenBank/DDBJ whole genome shotgun (WGS) entry which is preliminary data.</text>
</comment>
<dbReference type="PANTHER" id="PTHR36697">
    <property type="entry name" value="S-ADENOSYLMETHIONINE SYNTHASE"/>
    <property type="match status" value="1"/>
</dbReference>
<evidence type="ECO:0000313" key="3">
    <source>
        <dbReference type="Proteomes" id="UP000034430"/>
    </source>
</evidence>
<reference evidence="2 3" key="1">
    <citation type="journal article" date="2015" name="Nature">
        <title>rRNA introns, odd ribosomes, and small enigmatic genomes across a large radiation of phyla.</title>
        <authorList>
            <person name="Brown C.T."/>
            <person name="Hug L.A."/>
            <person name="Thomas B.C."/>
            <person name="Sharon I."/>
            <person name="Castelle C.J."/>
            <person name="Singh A."/>
            <person name="Wilkins M.J."/>
            <person name="Williams K.H."/>
            <person name="Banfield J.F."/>
        </authorList>
    </citation>
    <scope>NUCLEOTIDE SEQUENCE [LARGE SCALE GENOMIC DNA]</scope>
</reference>
<gene>
    <name evidence="2" type="ORF">US65_C0035G0003</name>
</gene>
<protein>
    <submittedName>
        <fullName evidence="2">Methionine adenosyltransferase</fullName>
    </submittedName>
</protein>
<dbReference type="Gene3D" id="3.30.300.280">
    <property type="entry name" value="S-adenosylmethionine synthetase, C-terminal domain"/>
    <property type="match status" value="1"/>
</dbReference>
<dbReference type="Pfam" id="PF01941">
    <property type="entry name" value="AdoMet_Synthase"/>
    <property type="match status" value="1"/>
</dbReference>
<accession>A0A0G0I6D6</accession>
<dbReference type="AlphaFoldDB" id="A0A0G0I6D6"/>
<sequence>MIYIHKKESSEPEYEFVERKGLGHPDTLSDALAEFLSVNYSNYTLKNFGAVLHHNFDKVGLLGGASFVKFGEGYLTKPIRVLINGRASTKFGDKNIPVEDLLKSWASEFLLNKFRNLIKESDLEIHYNLSTQSSPGKTEDFKSTNTPRKFWFEPRNFDDLPEIKKLFSNDTSLGVGYAPYSKLEKLVLDIEETLNSEIFKKDHQWIGSDIKIMGTRHDQQFGVTLCIPQIANYVHSVDEYKQNLEQAKQVIFKISQNIGINNLELSCNTRDNLETKELYLTAIGSSIESGDEGLVGRGNRVNGIISPTRLMSMEGACGKNPVYHIGKIYYVAAHEISKKIFEKFGIANEVSLISQSGRDLLDPWKTFVSLYNSDSSDMNQEEQVRIFVENELKNIPEITKDLLGHKLRLF</sequence>
<dbReference type="EMBL" id="LBTU01000035">
    <property type="protein sequence ID" value="KKQ46555.1"/>
    <property type="molecule type" value="Genomic_DNA"/>
</dbReference>
<dbReference type="InterPro" id="IPR042544">
    <property type="entry name" value="AdoMet_synthase_3"/>
</dbReference>
<dbReference type="PATRIC" id="fig|1619028.3.peg.477"/>
<dbReference type="PANTHER" id="PTHR36697:SF1">
    <property type="entry name" value="S-ADENOSYLMETHIONINE SYNTHASE"/>
    <property type="match status" value="1"/>
</dbReference>
<dbReference type="GO" id="GO:0016740">
    <property type="term" value="F:transferase activity"/>
    <property type="evidence" value="ECO:0007669"/>
    <property type="project" value="UniProtKB-KW"/>
</dbReference>
<feature type="coiled-coil region" evidence="1">
    <location>
        <begin position="230"/>
        <end position="257"/>
    </location>
</feature>
<keyword evidence="1" id="KW-0175">Coiled coil</keyword>
<organism evidence="2 3">
    <name type="scientific">Candidatus Yanofskybacteria bacterium GW2011_GWC2_37_9</name>
    <dbReference type="NCBI Taxonomy" id="1619028"/>
    <lineage>
        <taxon>Bacteria</taxon>
        <taxon>Candidatus Yanofskyibacteriota</taxon>
    </lineage>
</organism>
<proteinExistence type="predicted"/>
<keyword evidence="2" id="KW-0808">Transferase</keyword>